<evidence type="ECO:0000259" key="7">
    <source>
        <dbReference type="Pfam" id="PF01494"/>
    </source>
</evidence>
<comment type="caution">
    <text evidence="8">The sequence shown here is derived from an EMBL/GenBank/DDBJ whole genome shotgun (WGS) entry which is preliminary data.</text>
</comment>
<evidence type="ECO:0000256" key="3">
    <source>
        <dbReference type="ARBA" id="ARBA00022827"/>
    </source>
</evidence>
<keyword evidence="5" id="KW-0503">Monooxygenase</keyword>
<protein>
    <submittedName>
        <fullName evidence="8">Salicylate hydroxylase</fullName>
    </submittedName>
</protein>
<organism evidence="8 9">
    <name type="scientific">Plectosphaerella cucumerina</name>
    <dbReference type="NCBI Taxonomy" id="40658"/>
    <lineage>
        <taxon>Eukaryota</taxon>
        <taxon>Fungi</taxon>
        <taxon>Dikarya</taxon>
        <taxon>Ascomycota</taxon>
        <taxon>Pezizomycotina</taxon>
        <taxon>Sordariomycetes</taxon>
        <taxon>Hypocreomycetidae</taxon>
        <taxon>Glomerellales</taxon>
        <taxon>Plectosphaerellaceae</taxon>
        <taxon>Plectosphaerella</taxon>
    </lineage>
</organism>
<dbReference type="PANTHER" id="PTHR13789:SF309">
    <property type="entry name" value="PUTATIVE (AFU_ORTHOLOGUE AFUA_6G14510)-RELATED"/>
    <property type="match status" value="1"/>
</dbReference>
<evidence type="ECO:0000313" key="9">
    <source>
        <dbReference type="Proteomes" id="UP000813385"/>
    </source>
</evidence>
<dbReference type="OrthoDB" id="4826722at2759"/>
<dbReference type="Proteomes" id="UP000813385">
    <property type="component" value="Unassembled WGS sequence"/>
</dbReference>
<reference evidence="8" key="1">
    <citation type="journal article" date="2021" name="Nat. Commun.">
        <title>Genetic determinants of endophytism in the Arabidopsis root mycobiome.</title>
        <authorList>
            <person name="Mesny F."/>
            <person name="Miyauchi S."/>
            <person name="Thiergart T."/>
            <person name="Pickel B."/>
            <person name="Atanasova L."/>
            <person name="Karlsson M."/>
            <person name="Huettel B."/>
            <person name="Barry K.W."/>
            <person name="Haridas S."/>
            <person name="Chen C."/>
            <person name="Bauer D."/>
            <person name="Andreopoulos W."/>
            <person name="Pangilinan J."/>
            <person name="LaButti K."/>
            <person name="Riley R."/>
            <person name="Lipzen A."/>
            <person name="Clum A."/>
            <person name="Drula E."/>
            <person name="Henrissat B."/>
            <person name="Kohler A."/>
            <person name="Grigoriev I.V."/>
            <person name="Martin F.M."/>
            <person name="Hacquard S."/>
        </authorList>
    </citation>
    <scope>NUCLEOTIDE SEQUENCE</scope>
    <source>
        <strain evidence="8">MPI-CAGE-AT-0016</strain>
    </source>
</reference>
<keyword evidence="3" id="KW-0274">FAD</keyword>
<comment type="similarity">
    <text evidence="1">Belongs to the paxM FAD-dependent monooxygenase family.</text>
</comment>
<dbReference type="GO" id="GO:0004497">
    <property type="term" value="F:monooxygenase activity"/>
    <property type="evidence" value="ECO:0007669"/>
    <property type="project" value="UniProtKB-KW"/>
</dbReference>
<dbReference type="Pfam" id="PF01494">
    <property type="entry name" value="FAD_binding_3"/>
    <property type="match status" value="1"/>
</dbReference>
<dbReference type="PANTHER" id="PTHR13789">
    <property type="entry name" value="MONOOXYGENASE"/>
    <property type="match status" value="1"/>
</dbReference>
<dbReference type="PRINTS" id="PR00420">
    <property type="entry name" value="RNGMNOXGNASE"/>
</dbReference>
<keyword evidence="6" id="KW-0732">Signal</keyword>
<evidence type="ECO:0000256" key="2">
    <source>
        <dbReference type="ARBA" id="ARBA00022630"/>
    </source>
</evidence>
<evidence type="ECO:0000313" key="8">
    <source>
        <dbReference type="EMBL" id="KAH7367768.1"/>
    </source>
</evidence>
<evidence type="ECO:0000256" key="5">
    <source>
        <dbReference type="ARBA" id="ARBA00023033"/>
    </source>
</evidence>
<gene>
    <name evidence="8" type="ORF">B0T11DRAFT_221261</name>
</gene>
<dbReference type="InterPro" id="IPR036188">
    <property type="entry name" value="FAD/NAD-bd_sf"/>
</dbReference>
<feature type="domain" description="FAD-binding" evidence="7">
    <location>
        <begin position="4"/>
        <end position="357"/>
    </location>
</feature>
<evidence type="ECO:0000256" key="1">
    <source>
        <dbReference type="ARBA" id="ARBA00007992"/>
    </source>
</evidence>
<accession>A0A8K0X5F0</accession>
<keyword evidence="4" id="KW-0560">Oxidoreductase</keyword>
<evidence type="ECO:0000256" key="6">
    <source>
        <dbReference type="SAM" id="SignalP"/>
    </source>
</evidence>
<name>A0A8K0X5F0_9PEZI</name>
<feature type="signal peptide" evidence="6">
    <location>
        <begin position="1"/>
        <end position="18"/>
    </location>
</feature>
<dbReference type="SUPFAM" id="SSF51905">
    <property type="entry name" value="FAD/NAD(P)-binding domain"/>
    <property type="match status" value="1"/>
</dbReference>
<sequence>MPFTVVIVGAGIAGLCAAIGLAQQGHDVTVLESARELTPIGVGIHIPPNATTVLKHFDILDRMAKDAIYPTKFVFRRWADNEIIATAPAGKQQEGVPPYWSMRRSHYQGHLHDAMIDAGAKLRLGARVESVDEEGPSVSLADGETISADLVILADGIKSKLRDAIIPEENTNMHINPLSAYRAYVHHDDLVTDPVTAPFFQETATNVWAGYSRHIIVYPCGGGMYTLGATHPAHRDEGEGQAMEWKRSATVEQAQAEYDAWDPVVKRVLHHAKEVGKWRLADVPRLPRWTSKSGKVVLMGDNAHAMVQFLAQGAAMATEDAGALAVAVSRAKTTGDLPHVLKAYERARKWRCEAVSAQARRNGDMIHMPDGEEQENRDKEMARIAQTGVWKADTGPMFDAEFRSFLYGHNVIQHTEKTLESMLERARHW</sequence>
<keyword evidence="2" id="KW-0285">Flavoprotein</keyword>
<dbReference type="InterPro" id="IPR002938">
    <property type="entry name" value="FAD-bd"/>
</dbReference>
<dbReference type="EMBL" id="JAGPXD010000002">
    <property type="protein sequence ID" value="KAH7367768.1"/>
    <property type="molecule type" value="Genomic_DNA"/>
</dbReference>
<dbReference type="InterPro" id="IPR050493">
    <property type="entry name" value="FAD-dep_Monooxygenase_BioMet"/>
</dbReference>
<proteinExistence type="inferred from homology"/>
<dbReference type="SUPFAM" id="SSF54373">
    <property type="entry name" value="FAD-linked reductases, C-terminal domain"/>
    <property type="match status" value="1"/>
</dbReference>
<dbReference type="Gene3D" id="3.50.50.60">
    <property type="entry name" value="FAD/NAD(P)-binding domain"/>
    <property type="match status" value="1"/>
</dbReference>
<dbReference type="AlphaFoldDB" id="A0A8K0X5F0"/>
<dbReference type="GO" id="GO:0071949">
    <property type="term" value="F:FAD binding"/>
    <property type="evidence" value="ECO:0007669"/>
    <property type="project" value="InterPro"/>
</dbReference>
<evidence type="ECO:0000256" key="4">
    <source>
        <dbReference type="ARBA" id="ARBA00023002"/>
    </source>
</evidence>
<keyword evidence="9" id="KW-1185">Reference proteome</keyword>
<feature type="chain" id="PRO_5035455171" evidence="6">
    <location>
        <begin position="19"/>
        <end position="429"/>
    </location>
</feature>